<protein>
    <submittedName>
        <fullName evidence="1">Uncharacterized protein</fullName>
    </submittedName>
</protein>
<gene>
    <name evidence="1" type="ORF">SNAT2548_LOCUS19420</name>
</gene>
<dbReference type="AlphaFoldDB" id="A0A812PX16"/>
<keyword evidence="2" id="KW-1185">Reference proteome</keyword>
<dbReference type="Proteomes" id="UP000604046">
    <property type="component" value="Unassembled WGS sequence"/>
</dbReference>
<reference evidence="1" key="1">
    <citation type="submission" date="2021-02" db="EMBL/GenBank/DDBJ databases">
        <authorList>
            <person name="Dougan E. K."/>
            <person name="Rhodes N."/>
            <person name="Thang M."/>
            <person name="Chan C."/>
        </authorList>
    </citation>
    <scope>NUCLEOTIDE SEQUENCE</scope>
</reference>
<evidence type="ECO:0000313" key="1">
    <source>
        <dbReference type="EMBL" id="CAE7361133.1"/>
    </source>
</evidence>
<organism evidence="1 2">
    <name type="scientific">Symbiodinium natans</name>
    <dbReference type="NCBI Taxonomy" id="878477"/>
    <lineage>
        <taxon>Eukaryota</taxon>
        <taxon>Sar</taxon>
        <taxon>Alveolata</taxon>
        <taxon>Dinophyceae</taxon>
        <taxon>Suessiales</taxon>
        <taxon>Symbiodiniaceae</taxon>
        <taxon>Symbiodinium</taxon>
    </lineage>
</organism>
<sequence>MKVSQDLAMNSKADARVQNLGTVSVENRRKMLDYIGRVGWGTPQCTWTNKIFDMLALYVGKFTKQTSHAELRKILVTTDMAQSAFIDWMQAEERVSVTPEEAVP</sequence>
<evidence type="ECO:0000313" key="2">
    <source>
        <dbReference type="Proteomes" id="UP000604046"/>
    </source>
</evidence>
<accession>A0A812PX16</accession>
<name>A0A812PX16_9DINO</name>
<proteinExistence type="predicted"/>
<comment type="caution">
    <text evidence="1">The sequence shown here is derived from an EMBL/GenBank/DDBJ whole genome shotgun (WGS) entry which is preliminary data.</text>
</comment>
<dbReference type="EMBL" id="CAJNDS010002178">
    <property type="protein sequence ID" value="CAE7361133.1"/>
    <property type="molecule type" value="Genomic_DNA"/>
</dbReference>